<keyword evidence="3" id="KW-1185">Reference proteome</keyword>
<dbReference type="OrthoDB" id="10265890at2759"/>
<reference evidence="2 3" key="1">
    <citation type="journal article" date="2018" name="MBio">
        <title>Comparative Genomics Reveals the Core Gene Toolbox for the Fungus-Insect Symbiosis.</title>
        <authorList>
            <person name="Wang Y."/>
            <person name="Stata M."/>
            <person name="Wang W."/>
            <person name="Stajich J.E."/>
            <person name="White M.M."/>
            <person name="Moncalvo J.M."/>
        </authorList>
    </citation>
    <scope>NUCLEOTIDE SEQUENCE [LARGE SCALE GENOMIC DNA]</scope>
    <source>
        <strain evidence="2 3">SWE-8-4</strain>
    </source>
</reference>
<dbReference type="InterPro" id="IPR035203">
    <property type="entry name" value="Cdc24_OB3"/>
</dbReference>
<comment type="caution">
    <text evidence="2">The sequence shown here is derived from an EMBL/GenBank/DDBJ whole genome shotgun (WGS) entry which is preliminary data.</text>
</comment>
<dbReference type="InterPro" id="IPR012340">
    <property type="entry name" value="NA-bd_OB-fold"/>
</dbReference>
<organism evidence="2 3">
    <name type="scientific">Smittium simulii</name>
    <dbReference type="NCBI Taxonomy" id="133385"/>
    <lineage>
        <taxon>Eukaryota</taxon>
        <taxon>Fungi</taxon>
        <taxon>Fungi incertae sedis</taxon>
        <taxon>Zoopagomycota</taxon>
        <taxon>Kickxellomycotina</taxon>
        <taxon>Harpellomycetes</taxon>
        <taxon>Harpellales</taxon>
        <taxon>Legeriomycetaceae</taxon>
        <taxon>Smittium</taxon>
    </lineage>
</organism>
<evidence type="ECO:0000313" key="2">
    <source>
        <dbReference type="EMBL" id="PVU95168.1"/>
    </source>
</evidence>
<dbReference type="AlphaFoldDB" id="A0A2T9YS43"/>
<feature type="domain" description="Cell division control protein 24 OB" evidence="1">
    <location>
        <begin position="153"/>
        <end position="376"/>
    </location>
</feature>
<dbReference type="Proteomes" id="UP000245383">
    <property type="component" value="Unassembled WGS sequence"/>
</dbReference>
<sequence>MILPTATIVFMVEATNPLSKTNHLDTNFLLDGFGVTWDSNLGRFIQSDRRDKPIIKCSQFWVRINSIETNISETFAHNWDKSGINTGGYIGIWNASVAPEISGSYEKKKDLNLELNKDSILFFENMDTSISSSRSENYITSIKYPDCRIDIIDLTFNVKNITLVGQVEIVSRNFPTTDSSGSFLQRRVIRISDNTGICDITLWGDLCLDASKVLPHQTVVISALDVFFENGKRYINATQKLGSKIFVINTLSSILLSSDLRSITNINSAYRKKISYLCAFIRDIRTRTYVNPDNSATNGDLLIPIHDKCLTKVKVKHNMLETDCVECSNCRDSSIDHSSIKYAFDIEVYVDDGYTCEWMTCTYEAANIVLDINPQNVIENKGVVQISKIIAPIIGKEFIMCISTLKKTDSSICKFRIDCALVYQNFSGDIKNYVELV</sequence>
<protein>
    <recommendedName>
        <fullName evidence="1">Cell division control protein 24 OB domain-containing protein</fullName>
    </recommendedName>
</protein>
<dbReference type="Gene3D" id="2.40.50.140">
    <property type="entry name" value="Nucleic acid-binding proteins"/>
    <property type="match status" value="1"/>
</dbReference>
<dbReference type="EMBL" id="MBFR01000063">
    <property type="protein sequence ID" value="PVU95168.1"/>
    <property type="molecule type" value="Genomic_DNA"/>
</dbReference>
<proteinExistence type="predicted"/>
<dbReference type="Pfam" id="PF17244">
    <property type="entry name" value="CDC24_OB3"/>
    <property type="match status" value="1"/>
</dbReference>
<gene>
    <name evidence="2" type="ORF">BB561_002000</name>
</gene>
<accession>A0A2T9YS43</accession>
<evidence type="ECO:0000259" key="1">
    <source>
        <dbReference type="Pfam" id="PF17244"/>
    </source>
</evidence>
<name>A0A2T9YS43_9FUNG</name>
<evidence type="ECO:0000313" key="3">
    <source>
        <dbReference type="Proteomes" id="UP000245383"/>
    </source>
</evidence>